<dbReference type="OMA" id="CKSINAY"/>
<dbReference type="InterPro" id="IPR035979">
    <property type="entry name" value="RBD_domain_sf"/>
</dbReference>
<dbReference type="PROSITE" id="PS50102">
    <property type="entry name" value="RRM"/>
    <property type="match status" value="2"/>
</dbReference>
<keyword evidence="1" id="KW-0677">Repeat</keyword>
<dbReference type="AlphaFoldDB" id="A0A8T2QDR6"/>
<feature type="compositionally biased region" description="Basic and acidic residues" evidence="5">
    <location>
        <begin position="141"/>
        <end position="161"/>
    </location>
</feature>
<dbReference type="PANTHER" id="PTHR23236:SF119">
    <property type="entry name" value="NUCLEAR RNA-BINDING PROTEIN SART-3"/>
    <property type="match status" value="1"/>
</dbReference>
<dbReference type="Pfam" id="PF00076">
    <property type="entry name" value="RRM_1"/>
    <property type="match status" value="2"/>
</dbReference>
<protein>
    <submittedName>
        <fullName evidence="8">Uncharacterized protein</fullName>
    </submittedName>
</protein>
<feature type="region of interest" description="Disordered" evidence="5">
    <location>
        <begin position="35"/>
        <end position="59"/>
    </location>
</feature>
<evidence type="ECO:0000256" key="5">
    <source>
        <dbReference type="SAM" id="MobiDB-lite"/>
    </source>
</evidence>
<dbReference type="GO" id="GO:0008270">
    <property type="term" value="F:zinc ion binding"/>
    <property type="evidence" value="ECO:0007669"/>
    <property type="project" value="UniProtKB-KW"/>
</dbReference>
<feature type="compositionally biased region" description="Polar residues" evidence="5">
    <location>
        <begin position="123"/>
        <end position="133"/>
    </location>
</feature>
<reference evidence="8" key="1">
    <citation type="submission" date="2021-08" db="EMBL/GenBank/DDBJ databases">
        <title>WGS assembly of Ceratopteris richardii.</title>
        <authorList>
            <person name="Marchant D.B."/>
            <person name="Chen G."/>
            <person name="Jenkins J."/>
            <person name="Shu S."/>
            <person name="Leebens-Mack J."/>
            <person name="Grimwood J."/>
            <person name="Schmutz J."/>
            <person name="Soltis P."/>
            <person name="Soltis D."/>
            <person name="Chen Z.-H."/>
        </authorList>
    </citation>
    <scope>NUCLEOTIDE SEQUENCE</scope>
    <source>
        <strain evidence="8">Whitten #5841</strain>
        <tissue evidence="8">Leaf</tissue>
    </source>
</reference>
<feature type="compositionally biased region" description="Basic and acidic residues" evidence="5">
    <location>
        <begin position="102"/>
        <end position="122"/>
    </location>
</feature>
<evidence type="ECO:0000256" key="1">
    <source>
        <dbReference type="ARBA" id="ARBA00022737"/>
    </source>
</evidence>
<dbReference type="InterPro" id="IPR012677">
    <property type="entry name" value="Nucleotide-bd_a/b_plait_sf"/>
</dbReference>
<dbReference type="InterPro" id="IPR034361">
    <property type="entry name" value="PHIP1_RRM1"/>
</dbReference>
<proteinExistence type="predicted"/>
<dbReference type="SUPFAM" id="SSF54928">
    <property type="entry name" value="RNA-binding domain, RBD"/>
    <property type="match status" value="2"/>
</dbReference>
<organism evidence="8 9">
    <name type="scientific">Ceratopteris richardii</name>
    <name type="common">Triangle waterfern</name>
    <dbReference type="NCBI Taxonomy" id="49495"/>
    <lineage>
        <taxon>Eukaryota</taxon>
        <taxon>Viridiplantae</taxon>
        <taxon>Streptophyta</taxon>
        <taxon>Embryophyta</taxon>
        <taxon>Tracheophyta</taxon>
        <taxon>Polypodiopsida</taxon>
        <taxon>Polypodiidae</taxon>
        <taxon>Polypodiales</taxon>
        <taxon>Pteridineae</taxon>
        <taxon>Pteridaceae</taxon>
        <taxon>Parkerioideae</taxon>
        <taxon>Ceratopteris</taxon>
    </lineage>
</organism>
<dbReference type="SMART" id="SM00360">
    <property type="entry name" value="RRM"/>
    <property type="match status" value="2"/>
</dbReference>
<dbReference type="GO" id="GO:0003723">
    <property type="term" value="F:RNA binding"/>
    <property type="evidence" value="ECO:0007669"/>
    <property type="project" value="UniProtKB-UniRule"/>
</dbReference>
<keyword evidence="9" id="KW-1185">Reference proteome</keyword>
<feature type="domain" description="RRM" evidence="6">
    <location>
        <begin position="269"/>
        <end position="345"/>
    </location>
</feature>
<dbReference type="Proteomes" id="UP000825935">
    <property type="component" value="Chromosome 36"/>
</dbReference>
<dbReference type="EMBL" id="CM035441">
    <property type="protein sequence ID" value="KAH7281836.1"/>
    <property type="molecule type" value="Genomic_DNA"/>
</dbReference>
<dbReference type="InterPro" id="IPR000504">
    <property type="entry name" value="RRM_dom"/>
</dbReference>
<gene>
    <name evidence="8" type="ORF">KP509_36G065800</name>
</gene>
<evidence type="ECO:0000313" key="8">
    <source>
        <dbReference type="EMBL" id="KAH7281836.1"/>
    </source>
</evidence>
<dbReference type="SUPFAM" id="SSF57756">
    <property type="entry name" value="Retrovirus zinc finger-like domains"/>
    <property type="match status" value="1"/>
</dbReference>
<evidence type="ECO:0000256" key="3">
    <source>
        <dbReference type="PROSITE-ProRule" id="PRU00047"/>
    </source>
</evidence>
<keyword evidence="3" id="KW-0863">Zinc-finger</keyword>
<dbReference type="Pfam" id="PF00098">
    <property type="entry name" value="zf-CCHC"/>
    <property type="match status" value="1"/>
</dbReference>
<dbReference type="OrthoDB" id="439808at2759"/>
<dbReference type="Gene3D" id="3.30.70.330">
    <property type="match status" value="2"/>
</dbReference>
<dbReference type="PANTHER" id="PTHR23236">
    <property type="entry name" value="EUKARYOTIC TRANSLATION INITIATION FACTOR 4B/4H"/>
    <property type="match status" value="1"/>
</dbReference>
<accession>A0A8T2QDR6</accession>
<dbReference type="InterPro" id="IPR036875">
    <property type="entry name" value="Znf_CCHC_sf"/>
</dbReference>
<keyword evidence="3" id="KW-0862">Zinc</keyword>
<feature type="domain" description="CCHC-type" evidence="7">
    <location>
        <begin position="364"/>
        <end position="378"/>
    </location>
</feature>
<dbReference type="CDD" id="cd12271">
    <property type="entry name" value="RRM1_PHIP1"/>
    <property type="match status" value="1"/>
</dbReference>
<keyword evidence="2 4" id="KW-0694">RNA-binding</keyword>
<keyword evidence="3" id="KW-0479">Metal-binding</keyword>
<evidence type="ECO:0000313" key="9">
    <source>
        <dbReference type="Proteomes" id="UP000825935"/>
    </source>
</evidence>
<dbReference type="InterPro" id="IPR001878">
    <property type="entry name" value="Znf_CCHC"/>
</dbReference>
<evidence type="ECO:0000256" key="4">
    <source>
        <dbReference type="PROSITE-ProRule" id="PRU00176"/>
    </source>
</evidence>
<feature type="region of interest" description="Disordered" evidence="5">
    <location>
        <begin position="80"/>
        <end position="170"/>
    </location>
</feature>
<evidence type="ECO:0000259" key="6">
    <source>
        <dbReference type="PROSITE" id="PS50102"/>
    </source>
</evidence>
<name>A0A8T2QDR6_CERRI</name>
<feature type="domain" description="RRM" evidence="6">
    <location>
        <begin position="170"/>
        <end position="247"/>
    </location>
</feature>
<evidence type="ECO:0000256" key="2">
    <source>
        <dbReference type="ARBA" id="ARBA00022884"/>
    </source>
</evidence>
<dbReference type="PROSITE" id="PS50158">
    <property type="entry name" value="ZF_CCHC"/>
    <property type="match status" value="1"/>
</dbReference>
<evidence type="ECO:0000259" key="7">
    <source>
        <dbReference type="PROSITE" id="PS50158"/>
    </source>
</evidence>
<comment type="caution">
    <text evidence="8">The sequence shown here is derived from an EMBL/GenBank/DDBJ whole genome shotgun (WGS) entry which is preliminary data.</text>
</comment>
<sequence length="383" mass="43091">MVLSNKKLKQKLRAEAARKLNPALTQLKSQAIKKRQKRQLLRGEPTNIAAELPQPTDDTPVIDEAELDIYNRCIDNLVRERDSSPSSGQVFENEIPVPRHSPGQEDHETRINQRISGDKEDNPSNVENSTLKFNSKKRKKAVDVDKRTERDDRKAADNHAEDQEDSTESRTVYVGGIPYYSSEDDIRSFFSDCGTISEVNLKTFRDSGKFCGIALLTFKTSGAAQRALALDGSNMGDRFLKIQPSAAKPKETPKKEVHIDPPKKTQGYLRAYIGNLSWSVTEEDIRNFFKGCRIENVRFSEDKVTGDFRGFGHVDFADDESLELALKQNQEILLERPMKVAYAVPNTSQKKLPPAIKDMKDVSCHTCGEKGHISSKCPYMGRG</sequence>